<dbReference type="OrthoDB" id="408702at2759"/>
<gene>
    <name evidence="2" type="ORF">ARMGADRAFT_1030128</name>
</gene>
<evidence type="ECO:0000313" key="2">
    <source>
        <dbReference type="EMBL" id="PBK93509.1"/>
    </source>
</evidence>
<feature type="compositionally biased region" description="Basic and acidic residues" evidence="1">
    <location>
        <begin position="93"/>
        <end position="113"/>
    </location>
</feature>
<name>A0A2H3DE54_ARMGA</name>
<evidence type="ECO:0000313" key="3">
    <source>
        <dbReference type="Proteomes" id="UP000217790"/>
    </source>
</evidence>
<dbReference type="InParanoid" id="A0A2H3DE54"/>
<accession>A0A2H3DE54</accession>
<sequence>MPTQMKSTISTSNKALMHSSSMLCWLQMLKFQGMEFRDREAGIWIHMLVVSCSAAQPSPDSVMNNDFEAQQQRDSKYDHHIPANSQGDMDNDNFVHKDDSSQSQHEGDDEHNHFVFKSPQDGAICINLQSVIQGQVMQQEECLKDQTYSGQSNLGSTLALLIFKGISCHHEDVCYSWENEALAMAQETPNTSKVLIGCIFVHDGIIIAKARNQTMRVS</sequence>
<feature type="compositionally biased region" description="Basic and acidic residues" evidence="1">
    <location>
        <begin position="71"/>
        <end position="81"/>
    </location>
</feature>
<dbReference type="Proteomes" id="UP000217790">
    <property type="component" value="Unassembled WGS sequence"/>
</dbReference>
<organism evidence="2 3">
    <name type="scientific">Armillaria gallica</name>
    <name type="common">Bulbous honey fungus</name>
    <name type="synonym">Armillaria bulbosa</name>
    <dbReference type="NCBI Taxonomy" id="47427"/>
    <lineage>
        <taxon>Eukaryota</taxon>
        <taxon>Fungi</taxon>
        <taxon>Dikarya</taxon>
        <taxon>Basidiomycota</taxon>
        <taxon>Agaricomycotina</taxon>
        <taxon>Agaricomycetes</taxon>
        <taxon>Agaricomycetidae</taxon>
        <taxon>Agaricales</taxon>
        <taxon>Marasmiineae</taxon>
        <taxon>Physalacriaceae</taxon>
        <taxon>Armillaria</taxon>
    </lineage>
</organism>
<evidence type="ECO:0008006" key="4">
    <source>
        <dbReference type="Google" id="ProtNLM"/>
    </source>
</evidence>
<protein>
    <recommendedName>
        <fullName evidence="4">CMP/dCMP-type deaminase domain-containing protein</fullName>
    </recommendedName>
</protein>
<feature type="region of interest" description="Disordered" evidence="1">
    <location>
        <begin position="69"/>
        <end position="113"/>
    </location>
</feature>
<dbReference type="EMBL" id="KZ293656">
    <property type="protein sequence ID" value="PBK93509.1"/>
    <property type="molecule type" value="Genomic_DNA"/>
</dbReference>
<evidence type="ECO:0000256" key="1">
    <source>
        <dbReference type="SAM" id="MobiDB-lite"/>
    </source>
</evidence>
<proteinExistence type="predicted"/>
<dbReference type="AlphaFoldDB" id="A0A2H3DE54"/>
<reference evidence="3" key="1">
    <citation type="journal article" date="2017" name="Nat. Ecol. Evol.">
        <title>Genome expansion and lineage-specific genetic innovations in the forest pathogenic fungi Armillaria.</title>
        <authorList>
            <person name="Sipos G."/>
            <person name="Prasanna A.N."/>
            <person name="Walter M.C."/>
            <person name="O'Connor E."/>
            <person name="Balint B."/>
            <person name="Krizsan K."/>
            <person name="Kiss B."/>
            <person name="Hess J."/>
            <person name="Varga T."/>
            <person name="Slot J."/>
            <person name="Riley R."/>
            <person name="Boka B."/>
            <person name="Rigling D."/>
            <person name="Barry K."/>
            <person name="Lee J."/>
            <person name="Mihaltcheva S."/>
            <person name="LaButti K."/>
            <person name="Lipzen A."/>
            <person name="Waldron R."/>
            <person name="Moloney N.M."/>
            <person name="Sperisen C."/>
            <person name="Kredics L."/>
            <person name="Vagvoelgyi C."/>
            <person name="Patrignani A."/>
            <person name="Fitzpatrick D."/>
            <person name="Nagy I."/>
            <person name="Doyle S."/>
            <person name="Anderson J.B."/>
            <person name="Grigoriev I.V."/>
            <person name="Gueldener U."/>
            <person name="Muensterkoetter M."/>
            <person name="Nagy L.G."/>
        </authorList>
    </citation>
    <scope>NUCLEOTIDE SEQUENCE [LARGE SCALE GENOMIC DNA]</scope>
    <source>
        <strain evidence="3">Ar21-2</strain>
    </source>
</reference>
<keyword evidence="3" id="KW-1185">Reference proteome</keyword>